<evidence type="ECO:0000256" key="1">
    <source>
        <dbReference type="HAMAP-Rule" id="MF_02066"/>
    </source>
</evidence>
<reference evidence="5" key="1">
    <citation type="submission" date="2024-06" db="EMBL/GenBank/DDBJ databases">
        <authorList>
            <person name="Sun Y."/>
        </authorList>
    </citation>
    <scope>NUCLEOTIDE SEQUENCE</scope>
    <source>
        <strain evidence="5">IGA1.0</strain>
    </source>
</reference>
<dbReference type="GO" id="GO:0030288">
    <property type="term" value="C:outer membrane-bounded periplasmic space"/>
    <property type="evidence" value="ECO:0007669"/>
    <property type="project" value="UniProtKB-UniRule"/>
</dbReference>
<comment type="similarity">
    <text evidence="1">Belongs to the CpoB family.</text>
</comment>
<gene>
    <name evidence="5" type="primary">ybgF</name>
    <name evidence="1" type="synonym">cpoB</name>
    <name evidence="5" type="ORF">ABNK63_13330</name>
</gene>
<feature type="repeat" description="TPR" evidence="2">
    <location>
        <begin position="198"/>
        <end position="231"/>
    </location>
</feature>
<dbReference type="Pfam" id="PF13174">
    <property type="entry name" value="TPR_6"/>
    <property type="match status" value="1"/>
</dbReference>
<evidence type="ECO:0000259" key="4">
    <source>
        <dbReference type="Pfam" id="PF16331"/>
    </source>
</evidence>
<proteinExistence type="inferred from homology"/>
<dbReference type="InterPro" id="IPR032519">
    <property type="entry name" value="YbgF_tri"/>
</dbReference>
<dbReference type="HAMAP" id="MF_02066">
    <property type="entry name" value="CpoB"/>
    <property type="match status" value="1"/>
</dbReference>
<dbReference type="AlphaFoldDB" id="A0AAU7QIW9"/>
<feature type="signal peptide" evidence="1">
    <location>
        <begin position="1"/>
        <end position="31"/>
    </location>
</feature>
<evidence type="ECO:0000256" key="2">
    <source>
        <dbReference type="PROSITE-ProRule" id="PRU00339"/>
    </source>
</evidence>
<dbReference type="Gene3D" id="1.25.40.10">
    <property type="entry name" value="Tetratricopeptide repeat domain"/>
    <property type="match status" value="1"/>
</dbReference>
<evidence type="ECO:0000313" key="5">
    <source>
        <dbReference type="EMBL" id="XBS89367.1"/>
    </source>
</evidence>
<dbReference type="NCBIfam" id="TIGR02795">
    <property type="entry name" value="tol_pal_ybgF"/>
    <property type="match status" value="1"/>
</dbReference>
<feature type="domain" description="YbgF trimerisation" evidence="4">
    <location>
        <begin position="37"/>
        <end position="110"/>
    </location>
</feature>
<name>A0AAU7QIW9_9GAMM</name>
<feature type="compositionally biased region" description="Low complexity" evidence="3">
    <location>
        <begin position="115"/>
        <end position="130"/>
    </location>
</feature>
<dbReference type="GO" id="GO:0070206">
    <property type="term" value="P:protein trimerization"/>
    <property type="evidence" value="ECO:0007669"/>
    <property type="project" value="InterPro"/>
</dbReference>
<keyword evidence="1" id="KW-0574">Periplasm</keyword>
<feature type="coiled-coil region" evidence="1">
    <location>
        <begin position="63"/>
        <end position="97"/>
    </location>
</feature>
<keyword evidence="1" id="KW-0175">Coiled coil</keyword>
<protein>
    <recommendedName>
        <fullName evidence="1">Cell division coordinator CpoB</fullName>
    </recommendedName>
</protein>
<keyword evidence="1" id="KW-0132">Cell division</keyword>
<keyword evidence="2" id="KW-0802">TPR repeat</keyword>
<dbReference type="InterPro" id="IPR011990">
    <property type="entry name" value="TPR-like_helical_dom_sf"/>
</dbReference>
<keyword evidence="1" id="KW-0131">Cell cycle</keyword>
<dbReference type="PROSITE" id="PS50005">
    <property type="entry name" value="TPR"/>
    <property type="match status" value="1"/>
</dbReference>
<dbReference type="InterPro" id="IPR019734">
    <property type="entry name" value="TPR_rpt"/>
</dbReference>
<dbReference type="InterPro" id="IPR034706">
    <property type="entry name" value="CpoB"/>
</dbReference>
<accession>A0AAU7QIW9</accession>
<feature type="chain" id="PRO_5043068800" description="Cell division coordinator CpoB" evidence="1">
    <location>
        <begin position="32"/>
        <end position="287"/>
    </location>
</feature>
<feature type="region of interest" description="Disordered" evidence="3">
    <location>
        <begin position="109"/>
        <end position="130"/>
    </location>
</feature>
<dbReference type="Gene3D" id="1.20.5.110">
    <property type="match status" value="1"/>
</dbReference>
<dbReference type="Pfam" id="PF13432">
    <property type="entry name" value="TPR_16"/>
    <property type="match status" value="1"/>
</dbReference>
<dbReference type="EMBL" id="CP157948">
    <property type="protein sequence ID" value="XBS89367.1"/>
    <property type="molecule type" value="Genomic_DNA"/>
</dbReference>
<organism evidence="5">
    <name type="scientific">Rhodanobacter sp. IGA1.0</name>
    <dbReference type="NCBI Taxonomy" id="3158582"/>
    <lineage>
        <taxon>Bacteria</taxon>
        <taxon>Pseudomonadati</taxon>
        <taxon>Pseudomonadota</taxon>
        <taxon>Gammaproteobacteria</taxon>
        <taxon>Lysobacterales</taxon>
        <taxon>Rhodanobacteraceae</taxon>
        <taxon>Rhodanobacter</taxon>
    </lineage>
</organism>
<keyword evidence="1" id="KW-0732">Signal</keyword>
<evidence type="ECO:0000256" key="3">
    <source>
        <dbReference type="SAM" id="MobiDB-lite"/>
    </source>
</evidence>
<dbReference type="SUPFAM" id="SSF48452">
    <property type="entry name" value="TPR-like"/>
    <property type="match status" value="1"/>
</dbReference>
<dbReference type="InterPro" id="IPR014162">
    <property type="entry name" value="CpoB_C"/>
</dbReference>
<dbReference type="Pfam" id="PF16331">
    <property type="entry name" value="TolA_bind_tri"/>
    <property type="match status" value="1"/>
</dbReference>
<comment type="subcellular location">
    <subcellularLocation>
        <location evidence="1">Periplasm</location>
    </subcellularLocation>
</comment>
<dbReference type="GO" id="GO:0043093">
    <property type="term" value="P:FtsZ-dependent cytokinesis"/>
    <property type="evidence" value="ECO:0007669"/>
    <property type="project" value="UniProtKB-UniRule"/>
</dbReference>
<comment type="function">
    <text evidence="1">Mediates coordination of peptidoglycan synthesis and outer membrane constriction during cell division.</text>
</comment>
<sequence precursor="true">MMKRLANSFAARISTAGAIASAVLFAFPAFAQDSRLSLADRVARLEQQAQNKDQSGTGMVNQMQQLQAQVQQLQGQVEELQHQLQTLDDKNKAQYTDLDARLGRLESGGAGAAPGAGNPPAAAAGSPAAGANANVPAAAAAGNAPAPAASAAVAAGDPAAAQAAYDVAFKAIRGGNYVEASREFRSFIQQFPNHPLVPNAWYWLGESYYATTNYPVALESFQQLLSQFPQSDKAPDALLKVGYSQLELNKSAEARATLTQVTTKYPGSKAASLAQERLQRLQLQSGN</sequence>
<dbReference type="RefSeq" id="WP_350015901.1">
    <property type="nucleotide sequence ID" value="NZ_CP157948.1"/>
</dbReference>